<name>A0A699ZL98_HAELA</name>
<sequence>VARVLTYAVPPSGLGYGEGGVRPFHQDYRHYKYFGFAGRGAKTSWAHNPKYAQTYEHHPSPAAQAAWAAVPPQPDPGPELQPLTPVQLALVGQFSGADVLLDTTDSADELAAREHQQIAAACEQRWTYEHHPSPAAQAAWAAVPPQPDPGPELQPLTPVQLALVGQFRQPAPSDLMLAENPSPHCGSQSPFHQRYKHYKYHGFAGRGASSSWARNPKLALLYDH</sequence>
<reference evidence="1 2" key="1">
    <citation type="submission" date="2020-02" db="EMBL/GenBank/DDBJ databases">
        <title>Draft genome sequence of Haematococcus lacustris strain NIES-144.</title>
        <authorList>
            <person name="Morimoto D."/>
            <person name="Nakagawa S."/>
            <person name="Yoshida T."/>
            <person name="Sawayama S."/>
        </authorList>
    </citation>
    <scope>NUCLEOTIDE SEQUENCE [LARGE SCALE GENOMIC DNA]</scope>
    <source>
        <strain evidence="1 2">NIES-144</strain>
    </source>
</reference>
<keyword evidence="2" id="KW-1185">Reference proteome</keyword>
<comment type="caution">
    <text evidence="1">The sequence shown here is derived from an EMBL/GenBank/DDBJ whole genome shotgun (WGS) entry which is preliminary data.</text>
</comment>
<proteinExistence type="predicted"/>
<evidence type="ECO:0000313" key="2">
    <source>
        <dbReference type="Proteomes" id="UP000485058"/>
    </source>
</evidence>
<gene>
    <name evidence="1" type="ORF">HaLaN_19214</name>
</gene>
<accession>A0A699ZL98</accession>
<dbReference type="AlphaFoldDB" id="A0A699ZL98"/>
<dbReference type="Proteomes" id="UP000485058">
    <property type="component" value="Unassembled WGS sequence"/>
</dbReference>
<organism evidence="1 2">
    <name type="scientific">Haematococcus lacustris</name>
    <name type="common">Green alga</name>
    <name type="synonym">Haematococcus pluvialis</name>
    <dbReference type="NCBI Taxonomy" id="44745"/>
    <lineage>
        <taxon>Eukaryota</taxon>
        <taxon>Viridiplantae</taxon>
        <taxon>Chlorophyta</taxon>
        <taxon>core chlorophytes</taxon>
        <taxon>Chlorophyceae</taxon>
        <taxon>CS clade</taxon>
        <taxon>Chlamydomonadales</taxon>
        <taxon>Haematococcaceae</taxon>
        <taxon>Haematococcus</taxon>
    </lineage>
</organism>
<protein>
    <submittedName>
        <fullName evidence="1">Uncharacterized protein</fullName>
    </submittedName>
</protein>
<feature type="non-terminal residue" evidence="1">
    <location>
        <position position="1"/>
    </location>
</feature>
<evidence type="ECO:0000313" key="1">
    <source>
        <dbReference type="EMBL" id="GFH21840.1"/>
    </source>
</evidence>
<dbReference type="EMBL" id="BLLF01001915">
    <property type="protein sequence ID" value="GFH21840.1"/>
    <property type="molecule type" value="Genomic_DNA"/>
</dbReference>